<dbReference type="AlphaFoldDB" id="A0A9P4XWE4"/>
<keyword evidence="2" id="KW-1185">Reference proteome</keyword>
<evidence type="ECO:0000313" key="2">
    <source>
        <dbReference type="Proteomes" id="UP000803844"/>
    </source>
</evidence>
<dbReference type="EMBL" id="MU032351">
    <property type="protein sequence ID" value="KAF3762010.1"/>
    <property type="molecule type" value="Genomic_DNA"/>
</dbReference>
<dbReference type="RefSeq" id="XP_040772989.1">
    <property type="nucleotide sequence ID" value="XM_040925781.1"/>
</dbReference>
<proteinExistence type="predicted"/>
<evidence type="ECO:0000313" key="1">
    <source>
        <dbReference type="EMBL" id="KAF3762010.1"/>
    </source>
</evidence>
<organism evidence="1 2">
    <name type="scientific">Cryphonectria parasitica (strain ATCC 38755 / EP155)</name>
    <dbReference type="NCBI Taxonomy" id="660469"/>
    <lineage>
        <taxon>Eukaryota</taxon>
        <taxon>Fungi</taxon>
        <taxon>Dikarya</taxon>
        <taxon>Ascomycota</taxon>
        <taxon>Pezizomycotina</taxon>
        <taxon>Sordariomycetes</taxon>
        <taxon>Sordariomycetidae</taxon>
        <taxon>Diaporthales</taxon>
        <taxon>Cryphonectriaceae</taxon>
        <taxon>Cryphonectria-Endothia species complex</taxon>
        <taxon>Cryphonectria</taxon>
    </lineage>
</organism>
<dbReference type="Proteomes" id="UP000803844">
    <property type="component" value="Unassembled WGS sequence"/>
</dbReference>
<sequence>MVIDGSLTGTRGRLEAMGRRGGCWIRPGRAICDGTLECEASGRVNDRVNQLAAPTGLSDGGTIPTQALRWKTGEISGLLTNLLYQVIIEADKALQAVTKGRLLKDYLVLSRVRKSEGSPENLSVDARLSVLTMESFACGGEPEDDGWRAEGVESGLMLTSPSVALQGLPLLVEALQVSCSGAALLVV</sequence>
<protein>
    <submittedName>
        <fullName evidence="1">Uncharacterized protein</fullName>
    </submittedName>
</protein>
<accession>A0A9P4XWE4</accession>
<gene>
    <name evidence="1" type="ORF">M406DRAFT_74928</name>
</gene>
<dbReference type="GeneID" id="63842910"/>
<comment type="caution">
    <text evidence="1">The sequence shown here is derived from an EMBL/GenBank/DDBJ whole genome shotgun (WGS) entry which is preliminary data.</text>
</comment>
<name>A0A9P4XWE4_CRYP1</name>
<reference evidence="1" key="1">
    <citation type="journal article" date="2020" name="Phytopathology">
        <title>Genome sequence of the chestnut blight fungus Cryphonectria parasitica EP155: A fundamental resource for an archetypical invasive plant pathogen.</title>
        <authorList>
            <person name="Crouch J.A."/>
            <person name="Dawe A."/>
            <person name="Aerts A."/>
            <person name="Barry K."/>
            <person name="Churchill A.C.L."/>
            <person name="Grimwood J."/>
            <person name="Hillman B."/>
            <person name="Milgroom M.G."/>
            <person name="Pangilinan J."/>
            <person name="Smith M."/>
            <person name="Salamov A."/>
            <person name="Schmutz J."/>
            <person name="Yadav J."/>
            <person name="Grigoriev I.V."/>
            <person name="Nuss D."/>
        </authorList>
    </citation>
    <scope>NUCLEOTIDE SEQUENCE</scope>
    <source>
        <strain evidence="1">EP155</strain>
    </source>
</reference>